<keyword evidence="2" id="KW-0805">Transcription regulation</keyword>
<dbReference type="STRING" id="231916.A0A409YSN2"/>
<evidence type="ECO:0000256" key="2">
    <source>
        <dbReference type="ARBA" id="ARBA00023015"/>
    </source>
</evidence>
<evidence type="ECO:0000256" key="6">
    <source>
        <dbReference type="ARBA" id="ARBA00025805"/>
    </source>
</evidence>
<evidence type="ECO:0000256" key="4">
    <source>
        <dbReference type="ARBA" id="ARBA00023163"/>
    </source>
</evidence>
<protein>
    <recommendedName>
        <fullName evidence="8">MADS-box domain-containing protein</fullName>
    </recommendedName>
</protein>
<organism evidence="9 10">
    <name type="scientific">Gymnopilus dilepis</name>
    <dbReference type="NCBI Taxonomy" id="231916"/>
    <lineage>
        <taxon>Eukaryota</taxon>
        <taxon>Fungi</taxon>
        <taxon>Dikarya</taxon>
        <taxon>Basidiomycota</taxon>
        <taxon>Agaricomycotina</taxon>
        <taxon>Agaricomycetes</taxon>
        <taxon>Agaricomycetidae</taxon>
        <taxon>Agaricales</taxon>
        <taxon>Agaricineae</taxon>
        <taxon>Hymenogastraceae</taxon>
        <taxon>Gymnopilus</taxon>
    </lineage>
</organism>
<feature type="compositionally biased region" description="Gly residues" evidence="7">
    <location>
        <begin position="310"/>
        <end position="327"/>
    </location>
</feature>
<evidence type="ECO:0000313" key="9">
    <source>
        <dbReference type="EMBL" id="PPR06021.1"/>
    </source>
</evidence>
<dbReference type="SMART" id="SM00432">
    <property type="entry name" value="MADS"/>
    <property type="match status" value="1"/>
</dbReference>
<sequence>MGRRKIEIQPITQERNRSVTFAKRKNGLFKKAYELGVLCSVDVAVIIFETRPGQDPKLHQYCSTDIRRIIQRHGQHHGEKDLKGPSDFSGPAGATTADDGDDDEGGNDEEDEEDRPGRGSKKANRSGLILADQEGSNTNEGGYLSQGPPLGYAGASIYGGHIPPPPPMHGSGPIDPDLAGMGSMLPVSNDRVSSMRESDTRASKRQKRTLDSMDPGSRSPALRAGGRDLLNFAAGPHDPSQQDRFYPEMRPPYLEHGANPGPYPYHNAQNTHHQGFNPNPNYAPMFSAFAPPQPFLPLQSNFGPPPHGPAPGGRDVGQGHPAGGFGGPDASREGRFSGPQFDPALFNPQGGMIPGRHSPQDVNVSQRSQRGSGSQGGERSPIEPAIRERGRPDSQMADRVPSSGGGDASASIEWPSYRHGNTQGAASQSPRVEGSFRPLSALGQNSMPSQDSSVRGNTNDGWLDALSTANPGPVHAAASRPGTSSDTSTRSKGRASRAGTDAGKLGGESDVGGAGGGVARDGNGAKVETKD</sequence>
<dbReference type="PANTHER" id="PTHR11945:SF534">
    <property type="entry name" value="MYOCYTE-SPECIFIC ENHANCER FACTOR 2"/>
    <property type="match status" value="1"/>
</dbReference>
<dbReference type="Proteomes" id="UP000284706">
    <property type="component" value="Unassembled WGS sequence"/>
</dbReference>
<dbReference type="InterPro" id="IPR033896">
    <property type="entry name" value="MEF2-like_N"/>
</dbReference>
<dbReference type="GO" id="GO:0045944">
    <property type="term" value="P:positive regulation of transcription by RNA polymerase II"/>
    <property type="evidence" value="ECO:0007669"/>
    <property type="project" value="InterPro"/>
</dbReference>
<evidence type="ECO:0000313" key="10">
    <source>
        <dbReference type="Proteomes" id="UP000284706"/>
    </source>
</evidence>
<keyword evidence="3" id="KW-0238">DNA-binding</keyword>
<name>A0A409YSN2_9AGAR</name>
<dbReference type="InterPro" id="IPR036879">
    <property type="entry name" value="TF_MADSbox_sf"/>
</dbReference>
<feature type="compositionally biased region" description="Gly residues" evidence="7">
    <location>
        <begin position="504"/>
        <end position="519"/>
    </location>
</feature>
<comment type="subcellular location">
    <subcellularLocation>
        <location evidence="1">Nucleus</location>
    </subcellularLocation>
</comment>
<feature type="domain" description="MADS-box" evidence="8">
    <location>
        <begin position="1"/>
        <end position="51"/>
    </location>
</feature>
<feature type="region of interest" description="Disordered" evidence="7">
    <location>
        <begin position="73"/>
        <end position="531"/>
    </location>
</feature>
<dbReference type="Gene3D" id="3.40.1810.10">
    <property type="entry name" value="Transcription factor, MADS-box"/>
    <property type="match status" value="1"/>
</dbReference>
<dbReference type="PANTHER" id="PTHR11945">
    <property type="entry name" value="MADS BOX PROTEIN"/>
    <property type="match status" value="1"/>
</dbReference>
<dbReference type="InterPro" id="IPR002100">
    <property type="entry name" value="TF_MADSbox"/>
</dbReference>
<proteinExistence type="inferred from homology"/>
<comment type="caution">
    <text evidence="9">The sequence shown here is derived from an EMBL/GenBank/DDBJ whole genome shotgun (WGS) entry which is preliminary data.</text>
</comment>
<feature type="compositionally biased region" description="Basic and acidic residues" evidence="7">
    <location>
        <begin position="193"/>
        <end position="202"/>
    </location>
</feature>
<dbReference type="OrthoDB" id="1898716at2759"/>
<accession>A0A409YSN2</accession>
<evidence type="ECO:0000256" key="3">
    <source>
        <dbReference type="ARBA" id="ARBA00023125"/>
    </source>
</evidence>
<evidence type="ECO:0000256" key="5">
    <source>
        <dbReference type="ARBA" id="ARBA00023242"/>
    </source>
</evidence>
<feature type="compositionally biased region" description="Acidic residues" evidence="7">
    <location>
        <begin position="98"/>
        <end position="114"/>
    </location>
</feature>
<dbReference type="AlphaFoldDB" id="A0A409YSN2"/>
<dbReference type="SUPFAM" id="SSF55455">
    <property type="entry name" value="SRF-like"/>
    <property type="match status" value="1"/>
</dbReference>
<evidence type="ECO:0000256" key="1">
    <source>
        <dbReference type="ARBA" id="ARBA00004123"/>
    </source>
</evidence>
<dbReference type="GO" id="GO:0046983">
    <property type="term" value="F:protein dimerization activity"/>
    <property type="evidence" value="ECO:0007669"/>
    <property type="project" value="InterPro"/>
</dbReference>
<gene>
    <name evidence="9" type="ORF">CVT26_007500</name>
</gene>
<feature type="compositionally biased region" description="Polar residues" evidence="7">
    <location>
        <begin position="442"/>
        <end position="460"/>
    </location>
</feature>
<keyword evidence="4" id="KW-0804">Transcription</keyword>
<dbReference type="InParanoid" id="A0A409YSN2"/>
<dbReference type="EMBL" id="NHYE01000387">
    <property type="protein sequence ID" value="PPR06021.1"/>
    <property type="molecule type" value="Genomic_DNA"/>
</dbReference>
<feature type="compositionally biased region" description="Polar residues" evidence="7">
    <location>
        <begin position="481"/>
        <end position="490"/>
    </location>
</feature>
<dbReference type="GO" id="GO:0000981">
    <property type="term" value="F:DNA-binding transcription factor activity, RNA polymerase II-specific"/>
    <property type="evidence" value="ECO:0007669"/>
    <property type="project" value="TreeGrafter"/>
</dbReference>
<dbReference type="GO" id="GO:0005634">
    <property type="term" value="C:nucleus"/>
    <property type="evidence" value="ECO:0007669"/>
    <property type="project" value="UniProtKB-SubCell"/>
</dbReference>
<feature type="compositionally biased region" description="Polar residues" evidence="7">
    <location>
        <begin position="419"/>
        <end position="430"/>
    </location>
</feature>
<dbReference type="Pfam" id="PF00319">
    <property type="entry name" value="SRF-TF"/>
    <property type="match status" value="1"/>
</dbReference>
<dbReference type="PROSITE" id="PS50066">
    <property type="entry name" value="MADS_BOX_2"/>
    <property type="match status" value="1"/>
</dbReference>
<reference evidence="9 10" key="1">
    <citation type="journal article" date="2018" name="Evol. Lett.">
        <title>Horizontal gene cluster transfer increased hallucinogenic mushroom diversity.</title>
        <authorList>
            <person name="Reynolds H.T."/>
            <person name="Vijayakumar V."/>
            <person name="Gluck-Thaler E."/>
            <person name="Korotkin H.B."/>
            <person name="Matheny P.B."/>
            <person name="Slot J.C."/>
        </authorList>
    </citation>
    <scope>NUCLEOTIDE SEQUENCE [LARGE SCALE GENOMIC DNA]</scope>
    <source>
        <strain evidence="9 10">SRW20</strain>
    </source>
</reference>
<feature type="compositionally biased region" description="Polar residues" evidence="7">
    <location>
        <begin position="267"/>
        <end position="280"/>
    </location>
</feature>
<evidence type="ECO:0000256" key="7">
    <source>
        <dbReference type="SAM" id="MobiDB-lite"/>
    </source>
</evidence>
<comment type="similarity">
    <text evidence="6">Belongs to the MEF2 family.</text>
</comment>
<evidence type="ECO:0000259" key="8">
    <source>
        <dbReference type="PROSITE" id="PS50066"/>
    </source>
</evidence>
<keyword evidence="10" id="KW-1185">Reference proteome</keyword>
<keyword evidence="5" id="KW-0539">Nucleus</keyword>
<dbReference type="PRINTS" id="PR00404">
    <property type="entry name" value="MADSDOMAIN"/>
</dbReference>
<dbReference type="CDD" id="cd00265">
    <property type="entry name" value="MADS_MEF2_like"/>
    <property type="match status" value="1"/>
</dbReference>
<dbReference type="GO" id="GO:0000978">
    <property type="term" value="F:RNA polymerase II cis-regulatory region sequence-specific DNA binding"/>
    <property type="evidence" value="ECO:0007669"/>
    <property type="project" value="TreeGrafter"/>
</dbReference>